<feature type="compositionally biased region" description="Gly residues" evidence="1">
    <location>
        <begin position="213"/>
        <end position="222"/>
    </location>
</feature>
<name>A0A1M7Z5B2_9HYPH</name>
<evidence type="ECO:0000313" key="4">
    <source>
        <dbReference type="Proteomes" id="UP000186406"/>
    </source>
</evidence>
<accession>A0A1M7Z5B2</accession>
<feature type="signal peptide" evidence="2">
    <location>
        <begin position="1"/>
        <end position="26"/>
    </location>
</feature>
<protein>
    <recommendedName>
        <fullName evidence="5">Lipoprotein</fullName>
    </recommendedName>
</protein>
<gene>
    <name evidence="3" type="ORF">SAMN02745172_00162</name>
</gene>
<evidence type="ECO:0000256" key="1">
    <source>
        <dbReference type="SAM" id="MobiDB-lite"/>
    </source>
</evidence>
<dbReference type="PROSITE" id="PS51257">
    <property type="entry name" value="PROKAR_LIPOPROTEIN"/>
    <property type="match status" value="1"/>
</dbReference>
<dbReference type="EMBL" id="FRXO01000001">
    <property type="protein sequence ID" value="SHO60059.1"/>
    <property type="molecule type" value="Genomic_DNA"/>
</dbReference>
<dbReference type="AlphaFoldDB" id="A0A1M7Z5B2"/>
<keyword evidence="4" id="KW-1185">Reference proteome</keyword>
<dbReference type="Proteomes" id="UP000186406">
    <property type="component" value="Unassembled WGS sequence"/>
</dbReference>
<dbReference type="STRING" id="1123029.SAMN02745172_00162"/>
<reference evidence="3 4" key="1">
    <citation type="submission" date="2016-12" db="EMBL/GenBank/DDBJ databases">
        <authorList>
            <person name="Song W.-J."/>
            <person name="Kurnit D.M."/>
        </authorList>
    </citation>
    <scope>NUCLEOTIDE SEQUENCE [LARGE SCALE GENOMIC DNA]</scope>
    <source>
        <strain evidence="3 4">DSM 19599</strain>
    </source>
</reference>
<organism evidence="3 4">
    <name type="scientific">Pseudoxanthobacter soli DSM 19599</name>
    <dbReference type="NCBI Taxonomy" id="1123029"/>
    <lineage>
        <taxon>Bacteria</taxon>
        <taxon>Pseudomonadati</taxon>
        <taxon>Pseudomonadota</taxon>
        <taxon>Alphaproteobacteria</taxon>
        <taxon>Hyphomicrobiales</taxon>
        <taxon>Segnochrobactraceae</taxon>
        <taxon>Pseudoxanthobacter</taxon>
    </lineage>
</organism>
<evidence type="ECO:0000313" key="3">
    <source>
        <dbReference type="EMBL" id="SHO60059.1"/>
    </source>
</evidence>
<evidence type="ECO:0000256" key="2">
    <source>
        <dbReference type="SAM" id="SignalP"/>
    </source>
</evidence>
<dbReference type="OrthoDB" id="7678486at2"/>
<feature type="chain" id="PRO_5012523157" description="Lipoprotein" evidence="2">
    <location>
        <begin position="27"/>
        <end position="229"/>
    </location>
</feature>
<sequence>MILKPFAAFPSRLAAAAAIGATLLLAGCGSGGWLQETADSPLGQFFRGTSEPPKTLAPELMSPVVKCPPVTMRDGTQTFAVYDGGREGDAMSLRYQGTIADTARECSFSGGQLSLKVGVAGRVLTGPKGGPGSITMPVRITVADSHDQTLYSKLFQVKQAIPGTDAVGWVLVQDQIVVPARDDLVIFVGFDDGGAAKKRRAALKAAQDAPLDAGGGSDGGGAADAPLDP</sequence>
<evidence type="ECO:0008006" key="5">
    <source>
        <dbReference type="Google" id="ProtNLM"/>
    </source>
</evidence>
<keyword evidence="2" id="KW-0732">Signal</keyword>
<dbReference type="RefSeq" id="WP_073625319.1">
    <property type="nucleotide sequence ID" value="NZ_FRXO01000001.1"/>
</dbReference>
<feature type="region of interest" description="Disordered" evidence="1">
    <location>
        <begin position="207"/>
        <end position="229"/>
    </location>
</feature>
<proteinExistence type="predicted"/>